<dbReference type="Proteomes" id="UP001057452">
    <property type="component" value="Chromosome 7"/>
</dbReference>
<sequence length="72" mass="7913">KGNMSHQPPIMKRTRDKTWKINSVSAHRCHHHPLLPPMGESQTIEDTAKGVKIQWGETQSGTSGRAAGAKVN</sequence>
<name>A0ACB9XAH2_CHAAC</name>
<evidence type="ECO:0000313" key="2">
    <source>
        <dbReference type="Proteomes" id="UP001057452"/>
    </source>
</evidence>
<reference evidence="1" key="1">
    <citation type="submission" date="2022-05" db="EMBL/GenBank/DDBJ databases">
        <title>Chromosome-level genome of Chaenocephalus aceratus.</title>
        <authorList>
            <person name="Park H."/>
        </authorList>
    </citation>
    <scope>NUCLEOTIDE SEQUENCE</scope>
    <source>
        <strain evidence="1">KU_202001</strain>
    </source>
</reference>
<feature type="non-terminal residue" evidence="1">
    <location>
        <position position="1"/>
    </location>
</feature>
<evidence type="ECO:0000313" key="1">
    <source>
        <dbReference type="EMBL" id="KAI4823833.1"/>
    </source>
</evidence>
<gene>
    <name evidence="1" type="ORF">KUCAC02_012390</name>
</gene>
<keyword evidence="2" id="KW-1185">Reference proteome</keyword>
<protein>
    <submittedName>
        <fullName evidence="1">Uncharacterized protein</fullName>
    </submittedName>
</protein>
<feature type="non-terminal residue" evidence="1">
    <location>
        <position position="72"/>
    </location>
</feature>
<organism evidence="1 2">
    <name type="scientific">Chaenocephalus aceratus</name>
    <name type="common">Blackfin icefish</name>
    <name type="synonym">Chaenichthys aceratus</name>
    <dbReference type="NCBI Taxonomy" id="36190"/>
    <lineage>
        <taxon>Eukaryota</taxon>
        <taxon>Metazoa</taxon>
        <taxon>Chordata</taxon>
        <taxon>Craniata</taxon>
        <taxon>Vertebrata</taxon>
        <taxon>Euteleostomi</taxon>
        <taxon>Actinopterygii</taxon>
        <taxon>Neopterygii</taxon>
        <taxon>Teleostei</taxon>
        <taxon>Neoteleostei</taxon>
        <taxon>Acanthomorphata</taxon>
        <taxon>Eupercaria</taxon>
        <taxon>Perciformes</taxon>
        <taxon>Notothenioidei</taxon>
        <taxon>Channichthyidae</taxon>
        <taxon>Chaenocephalus</taxon>
    </lineage>
</organism>
<proteinExistence type="predicted"/>
<comment type="caution">
    <text evidence="1">The sequence shown here is derived from an EMBL/GenBank/DDBJ whole genome shotgun (WGS) entry which is preliminary data.</text>
</comment>
<accession>A0ACB9XAH2</accession>
<dbReference type="EMBL" id="CM043791">
    <property type="protein sequence ID" value="KAI4823833.1"/>
    <property type="molecule type" value="Genomic_DNA"/>
</dbReference>